<keyword evidence="1" id="KW-0812">Transmembrane</keyword>
<dbReference type="Gene3D" id="3.40.630.100">
    <property type="entry name" value="Poly-gamma-glutamate hydrolase, zinc-binding motif"/>
    <property type="match status" value="1"/>
</dbReference>
<dbReference type="EMBL" id="PGWX01000543">
    <property type="protein sequence ID" value="PPJ69476.1"/>
    <property type="molecule type" value="Genomic_DNA"/>
</dbReference>
<name>A0A2A1KCA9_STAHA</name>
<protein>
    <recommendedName>
        <fullName evidence="4">Phage-related replication protein</fullName>
    </recommendedName>
</protein>
<feature type="transmembrane region" description="Helical" evidence="1">
    <location>
        <begin position="12"/>
        <end position="31"/>
    </location>
</feature>
<dbReference type="OMA" id="KHVDCNI"/>
<organism evidence="2 3">
    <name type="scientific">Staphylococcus haemolyticus</name>
    <dbReference type="NCBI Taxonomy" id="1283"/>
    <lineage>
        <taxon>Bacteria</taxon>
        <taxon>Bacillati</taxon>
        <taxon>Bacillota</taxon>
        <taxon>Bacilli</taxon>
        <taxon>Bacillales</taxon>
        <taxon>Staphylococcaceae</taxon>
        <taxon>Staphylococcus</taxon>
    </lineage>
</organism>
<dbReference type="RefSeq" id="WP_011276332.1">
    <property type="nucleotide sequence ID" value="NZ_BKAY01000008.1"/>
</dbReference>
<keyword evidence="1" id="KW-0472">Membrane</keyword>
<dbReference type="InterPro" id="IPR008585">
    <property type="entry name" value="Gamma_PGA_hydro"/>
</dbReference>
<gene>
    <name evidence="2" type="ORF">CV019_13775</name>
</gene>
<dbReference type="GeneID" id="93781422"/>
<evidence type="ECO:0000313" key="3">
    <source>
        <dbReference type="Proteomes" id="UP000238153"/>
    </source>
</evidence>
<dbReference type="Pfam" id="PF05908">
    <property type="entry name" value="Gamma_PGA_hydro"/>
    <property type="match status" value="1"/>
</dbReference>
<reference evidence="2 3" key="1">
    <citation type="submission" date="2017-11" db="EMBL/GenBank/DDBJ databases">
        <authorList>
            <person name="Founou R.C."/>
            <person name="Founou L."/>
            <person name="Allam M."/>
            <person name="Ismail A."/>
            <person name="Essack S.Y."/>
        </authorList>
    </citation>
    <scope>NUCLEOTIDE SEQUENCE [LARGE SCALE GENOMIC DNA]</scope>
    <source>
        <strain evidence="2 3">G811N2B1</strain>
    </source>
</reference>
<dbReference type="STRING" id="1283.ShL2_01925"/>
<dbReference type="InterPro" id="IPR038128">
    <property type="entry name" value="Gamma_PGA_hydro_sf"/>
</dbReference>
<evidence type="ECO:0008006" key="4">
    <source>
        <dbReference type="Google" id="ProtNLM"/>
    </source>
</evidence>
<dbReference type="Proteomes" id="UP000238153">
    <property type="component" value="Unassembled WGS sequence"/>
</dbReference>
<accession>A0A2A1KCA9</accession>
<comment type="caution">
    <text evidence="2">The sequence shown here is derived from an EMBL/GenBank/DDBJ whole genome shotgun (WGS) entry which is preliminary data.</text>
</comment>
<sequence>MRKRKNWYSKLYYIFISVIIITIIVIAFILYKTREDKQNRSLDYYSNFEELKENTTEGKDWRIKTKNRKDNHILVTAIHGGGIEPGTTELARRVANIGEYDFYTFEGLMPKHNERLHITSTVFDEPTLLKMLDHSDETISIHGYSGEDPIVYVGGKDKKLAKSITKSLKNKGFTVQKSPKGIEATSSSNIINRSDNDSGVQLELTTGQRALFFKDKQLDQNIRKNPDNYTHTFYKFAKAVNKGIEDAQ</sequence>
<keyword evidence="1" id="KW-1133">Transmembrane helix</keyword>
<dbReference type="AlphaFoldDB" id="A0A2A1KCA9"/>
<proteinExistence type="predicted"/>
<evidence type="ECO:0000256" key="1">
    <source>
        <dbReference type="SAM" id="Phobius"/>
    </source>
</evidence>
<evidence type="ECO:0000313" key="2">
    <source>
        <dbReference type="EMBL" id="PPJ69476.1"/>
    </source>
</evidence>